<keyword evidence="2" id="KW-1185">Reference proteome</keyword>
<evidence type="ECO:0000313" key="2">
    <source>
        <dbReference type="Proteomes" id="UP000199126"/>
    </source>
</evidence>
<gene>
    <name evidence="1" type="ORF">SAMN04487948_11758</name>
</gene>
<sequence length="47" mass="5104">MNAGCQREAANTAVAETGFEADEAVQLVDRLLSKGYLYAVQDDVRIT</sequence>
<organism evidence="1 2">
    <name type="scientific">Halogranum amylolyticum</name>
    <dbReference type="NCBI Taxonomy" id="660520"/>
    <lineage>
        <taxon>Archaea</taxon>
        <taxon>Methanobacteriati</taxon>
        <taxon>Methanobacteriota</taxon>
        <taxon>Stenosarchaea group</taxon>
        <taxon>Halobacteria</taxon>
        <taxon>Halobacteriales</taxon>
        <taxon>Haloferacaceae</taxon>
    </lineage>
</organism>
<reference evidence="2" key="1">
    <citation type="submission" date="2016-10" db="EMBL/GenBank/DDBJ databases">
        <authorList>
            <person name="Varghese N."/>
            <person name="Submissions S."/>
        </authorList>
    </citation>
    <scope>NUCLEOTIDE SEQUENCE [LARGE SCALE GENOMIC DNA]</scope>
    <source>
        <strain evidence="2">CGMCC 1.10121</strain>
    </source>
</reference>
<evidence type="ECO:0000313" key="1">
    <source>
        <dbReference type="EMBL" id="SEP15774.1"/>
    </source>
</evidence>
<dbReference type="Proteomes" id="UP000199126">
    <property type="component" value="Unassembled WGS sequence"/>
</dbReference>
<accession>A0A1H8VKH1</accession>
<dbReference type="AlphaFoldDB" id="A0A1H8VKH1"/>
<protein>
    <submittedName>
        <fullName evidence="1">Uncharacterized protein</fullName>
    </submittedName>
</protein>
<proteinExistence type="predicted"/>
<dbReference type="EMBL" id="FODV01000017">
    <property type="protein sequence ID" value="SEP15774.1"/>
    <property type="molecule type" value="Genomic_DNA"/>
</dbReference>
<name>A0A1H8VKH1_9EURY</name>